<sequence length="476" mass="51687">MSFLHGVYTSEKASGMVAPVTASASLPVVVGTAPINLAESYLVNEPVLCFDYAEATKKLGFSNDFKNYTLCESIYSQFALYGIAPVVFINVLDPTKHKKKEQQPLVFIDGKAVVKTEGVLKESLKLSEVKDGEGQPVEDAEVELAFDDDGFLNIHAAKNVKEAVADFDKLDPTMVTSDEIVGGVGVDGSYKGLELVSKVFPLFRLVPGTIICPKYSTDPLVAAVMEAKSQHINGVFQAISIPDISTIEVKDYTKVAKAKNDNNIASTYQVPTWPMISLGGKPMHLSTQLASLLGEVDAENEGVPHVSPSNKNLKMDSAILADGTPVVLGLDQSNYLNGQGIVTTLNFIGGHKLWGNRTAAYPANSDAKDAFIPLRRMFNYVANSLVLTYWNKVDVPGDPKLIESVIRSVNTWLDGLTAEGKLLGGRVEFRKELNPQTALSDGKFKFSIFLTPPTPAEVISFELELDHKYFEALFAA</sequence>
<protein>
    <submittedName>
        <fullName evidence="1">Phage tail sheath protein</fullName>
    </submittedName>
</protein>
<accession>A0A078MEL3</accession>
<dbReference type="HOGENOM" id="CLU_045095_0_0_9"/>
<name>A0A078MEL3_9BACL</name>
<gene>
    <name evidence="1" type="ORF">BN1050_02644</name>
</gene>
<dbReference type="PANTHER" id="PTHR35861:SF2">
    <property type="entry name" value="FELS-2 PROPHAGE PROTEIN"/>
    <property type="match status" value="1"/>
</dbReference>
<proteinExistence type="predicted"/>
<dbReference type="EMBL" id="LN483079">
    <property type="protein sequence ID" value="CEA05773.1"/>
    <property type="molecule type" value="Genomic_DNA"/>
</dbReference>
<dbReference type="PATRIC" id="fig|1461583.4.peg.2536"/>
<reference evidence="1" key="1">
    <citation type="submission" date="2014-07" db="EMBL/GenBank/DDBJ databases">
        <authorList>
            <person name="Urmite Genomes Urmite Genomes"/>
        </authorList>
    </citation>
    <scope>NUCLEOTIDE SEQUENCE</scope>
    <source>
        <strain evidence="1">13S34_air</strain>
    </source>
</reference>
<dbReference type="InterPro" id="IPR052042">
    <property type="entry name" value="Tail_sheath_structural"/>
</dbReference>
<dbReference type="AlphaFoldDB" id="A0A078MEL3"/>
<evidence type="ECO:0000313" key="1">
    <source>
        <dbReference type="EMBL" id="CEA05773.1"/>
    </source>
</evidence>
<dbReference type="PANTHER" id="PTHR35861">
    <property type="match status" value="1"/>
</dbReference>
<organism evidence="1">
    <name type="scientific">Metalysinibacillus saudimassiliensis</name>
    <dbReference type="NCBI Taxonomy" id="1461583"/>
    <lineage>
        <taxon>Bacteria</taxon>
        <taxon>Bacillati</taxon>
        <taxon>Bacillota</taxon>
        <taxon>Bacilli</taxon>
        <taxon>Bacillales</taxon>
        <taxon>Caryophanaceae</taxon>
        <taxon>Metalysinibacillus</taxon>
    </lineage>
</organism>